<keyword evidence="2" id="KW-0862">Zinc</keyword>
<feature type="domain" description="CCHC-type" evidence="4">
    <location>
        <begin position="366"/>
        <end position="380"/>
    </location>
</feature>
<dbReference type="EMBL" id="LWDD02001571">
    <property type="protein sequence ID" value="KAE8247195.1"/>
    <property type="molecule type" value="Genomic_DNA"/>
</dbReference>
<accession>A0A8T8STS0</accession>
<reference evidence="5" key="1">
    <citation type="submission" date="2016-04" db="EMBL/GenBank/DDBJ databases">
        <authorList>
            <person name="Nguyen H.D."/>
            <person name="Kesanakurti P."/>
            <person name="Cullis J."/>
            <person name="Levesque C.A."/>
            <person name="Hambleton S."/>
        </authorList>
    </citation>
    <scope>NUCLEOTIDE SEQUENCE</scope>
    <source>
        <strain evidence="5">DAOMC 238032</strain>
    </source>
</reference>
<name>A0A8T8STS0_9BASI</name>
<feature type="region of interest" description="Disordered" evidence="3">
    <location>
        <begin position="325"/>
        <end position="370"/>
    </location>
</feature>
<dbReference type="Proteomes" id="UP000077671">
    <property type="component" value="Unassembled WGS sequence"/>
</dbReference>
<evidence type="ECO:0000256" key="1">
    <source>
        <dbReference type="ARBA" id="ARBA00022664"/>
    </source>
</evidence>
<reference evidence="5" key="2">
    <citation type="journal article" date="2019" name="IMA Fungus">
        <title>Genome sequencing and comparison of five Tilletia species to identify candidate genes for the detection of regulated species infecting wheat.</title>
        <authorList>
            <person name="Nguyen H.D.T."/>
            <person name="Sultana T."/>
            <person name="Kesanakurti P."/>
            <person name="Hambleton S."/>
        </authorList>
    </citation>
    <scope>NUCLEOTIDE SEQUENCE</scope>
    <source>
        <strain evidence="5">DAOMC 238032</strain>
    </source>
</reference>
<dbReference type="GO" id="GO:0006397">
    <property type="term" value="P:mRNA processing"/>
    <property type="evidence" value="ECO:0007669"/>
    <property type="project" value="UniProtKB-KW"/>
</dbReference>
<evidence type="ECO:0000256" key="3">
    <source>
        <dbReference type="SAM" id="MobiDB-lite"/>
    </source>
</evidence>
<comment type="caution">
    <text evidence="5">The sequence shown here is derived from an EMBL/GenBank/DDBJ whole genome shotgun (WGS) entry which is preliminary data.</text>
</comment>
<evidence type="ECO:0000313" key="5">
    <source>
        <dbReference type="EMBL" id="KAE8247195.1"/>
    </source>
</evidence>
<keyword evidence="2" id="KW-0479">Metal-binding</keyword>
<organism evidence="5 6">
    <name type="scientific">Tilletia caries</name>
    <name type="common">wheat bunt fungus</name>
    <dbReference type="NCBI Taxonomy" id="13290"/>
    <lineage>
        <taxon>Eukaryota</taxon>
        <taxon>Fungi</taxon>
        <taxon>Dikarya</taxon>
        <taxon>Basidiomycota</taxon>
        <taxon>Ustilaginomycotina</taxon>
        <taxon>Exobasidiomycetes</taxon>
        <taxon>Tilletiales</taxon>
        <taxon>Tilletiaceae</taxon>
        <taxon>Tilletia</taxon>
    </lineage>
</organism>
<protein>
    <recommendedName>
        <fullName evidence="4">CCHC-type domain-containing protein</fullName>
    </recommendedName>
</protein>
<keyword evidence="1" id="KW-0507">mRNA processing</keyword>
<dbReference type="Gene3D" id="4.10.60.10">
    <property type="entry name" value="Zinc finger, CCHC-type"/>
    <property type="match status" value="1"/>
</dbReference>
<evidence type="ECO:0000313" key="6">
    <source>
        <dbReference type="Proteomes" id="UP000077671"/>
    </source>
</evidence>
<dbReference type="InterPro" id="IPR036875">
    <property type="entry name" value="Znf_CCHC_sf"/>
</dbReference>
<keyword evidence="2" id="KW-0863">Zinc-finger</keyword>
<proteinExistence type="predicted"/>
<dbReference type="PROSITE" id="PS50158">
    <property type="entry name" value="ZF_CCHC"/>
    <property type="match status" value="1"/>
</dbReference>
<dbReference type="InterPro" id="IPR001878">
    <property type="entry name" value="Znf_CCHC"/>
</dbReference>
<gene>
    <name evidence="5" type="ORF">A4X03_0g7116</name>
</gene>
<dbReference type="AlphaFoldDB" id="A0A8T8STS0"/>
<evidence type="ECO:0000256" key="2">
    <source>
        <dbReference type="PROSITE-ProRule" id="PRU00047"/>
    </source>
</evidence>
<sequence length="417" mass="45661">MDSTQDSLIQDLDALAQGALSRSATNAAQDSGGLSELETLASFFERSQGLTRSEAADKAAQMYIAGKIKTEAGSPRLSPTPIPKAKDWDAEFSTHKKIAGNQLKLSKAKQNFVLWLMGFRNLIDNVPLAQEHLEGVEHDVGFPGAPLSPRTERYCYELDKELARVLLQTLEPEVSTILVPHHNSGERRASVLFRTLRKQLLRDDPASQDRVAETIQGLKQNTHDVTTLADTFRYYFTYSSLIGNPVGQADEVRYFLKSLHPRYNSFKQAAAFHRSTSEGRNASFDYFVEQLLLQESNMQGESTSEHAFAVAMQASGTPSAQALVVYQPQSSSQKGKDPSLGPKFSAAKKKGSSKNGGGGGQPHDGCHRCHQKGHWASECKLSWAEVNALVNRGKGQSPTAALAAQEQQAMVVATRQQ</sequence>
<dbReference type="SUPFAM" id="SSF57756">
    <property type="entry name" value="Retrovirus zinc finger-like domains"/>
    <property type="match status" value="1"/>
</dbReference>
<dbReference type="GO" id="GO:0003676">
    <property type="term" value="F:nucleic acid binding"/>
    <property type="evidence" value="ECO:0007669"/>
    <property type="project" value="InterPro"/>
</dbReference>
<evidence type="ECO:0000259" key="4">
    <source>
        <dbReference type="PROSITE" id="PS50158"/>
    </source>
</evidence>
<dbReference type="GO" id="GO:0008270">
    <property type="term" value="F:zinc ion binding"/>
    <property type="evidence" value="ECO:0007669"/>
    <property type="project" value="UniProtKB-KW"/>
</dbReference>